<dbReference type="PROSITE" id="PS51892">
    <property type="entry name" value="SUBTILASE"/>
    <property type="match status" value="1"/>
</dbReference>
<name>A0AAD5TL99_9FUNG</name>
<keyword evidence="17" id="KW-1185">Reference proteome</keyword>
<evidence type="ECO:0000259" key="13">
    <source>
        <dbReference type="Pfam" id="PF12583"/>
    </source>
</evidence>
<dbReference type="InterPro" id="IPR023828">
    <property type="entry name" value="Peptidase_S8_Ser-AS"/>
</dbReference>
<dbReference type="Pfam" id="PF12580">
    <property type="entry name" value="TPPII"/>
    <property type="match status" value="1"/>
</dbReference>
<dbReference type="EC" id="3.4.14.10" evidence="3"/>
<feature type="domain" description="Tripeptidyl peptidase II C-terminal" evidence="13">
    <location>
        <begin position="1049"/>
        <end position="1101"/>
    </location>
</feature>
<keyword evidence="7 10" id="KW-0378">Hydrolase</keyword>
<evidence type="ECO:0000256" key="3">
    <source>
        <dbReference type="ARBA" id="ARBA00012462"/>
    </source>
</evidence>
<dbReference type="InterPro" id="IPR015500">
    <property type="entry name" value="Peptidase_S8_subtilisin-rel"/>
</dbReference>
<feature type="active site" description="Charge relay system" evidence="10">
    <location>
        <position position="37"/>
    </location>
</feature>
<keyword evidence="8 10" id="KW-0720">Serine protease</keyword>
<organism evidence="16 17">
    <name type="scientific">Geranomyces variabilis</name>
    <dbReference type="NCBI Taxonomy" id="109894"/>
    <lineage>
        <taxon>Eukaryota</taxon>
        <taxon>Fungi</taxon>
        <taxon>Fungi incertae sedis</taxon>
        <taxon>Chytridiomycota</taxon>
        <taxon>Chytridiomycota incertae sedis</taxon>
        <taxon>Chytridiomycetes</taxon>
        <taxon>Spizellomycetales</taxon>
        <taxon>Powellomycetaceae</taxon>
        <taxon>Geranomyces</taxon>
    </lineage>
</organism>
<evidence type="ECO:0000259" key="11">
    <source>
        <dbReference type="Pfam" id="PF00082"/>
    </source>
</evidence>
<dbReference type="SUPFAM" id="SSF52743">
    <property type="entry name" value="Subtilisin-like"/>
    <property type="match status" value="1"/>
</dbReference>
<dbReference type="PANTHER" id="PTHR43806:SF14">
    <property type="entry name" value="TRIPEPTIDYL-PEPTIDASE 2"/>
    <property type="match status" value="1"/>
</dbReference>
<dbReference type="InterPro" id="IPR050131">
    <property type="entry name" value="Peptidase_S8_subtilisin-like"/>
</dbReference>
<dbReference type="PROSITE" id="PS00138">
    <property type="entry name" value="SUBTILASE_SER"/>
    <property type="match status" value="1"/>
</dbReference>
<evidence type="ECO:0000256" key="8">
    <source>
        <dbReference type="ARBA" id="ARBA00022825"/>
    </source>
</evidence>
<accession>A0AAD5TL99</accession>
<comment type="similarity">
    <text evidence="2 10">Belongs to the peptidase S8 family.</text>
</comment>
<evidence type="ECO:0000259" key="15">
    <source>
        <dbReference type="Pfam" id="PF21316"/>
    </source>
</evidence>
<evidence type="ECO:0000313" key="17">
    <source>
        <dbReference type="Proteomes" id="UP001212152"/>
    </source>
</evidence>
<dbReference type="InterPro" id="IPR046940">
    <property type="entry name" value="TPPII_Ig-like_sf"/>
</dbReference>
<comment type="caution">
    <text evidence="16">The sequence shown here is derived from an EMBL/GenBank/DDBJ whole genome shotgun (WGS) entry which is preliminary data.</text>
</comment>
<feature type="domain" description="Tripeptidyl-peptidase II galactose-binding" evidence="15">
    <location>
        <begin position="661"/>
        <end position="757"/>
    </location>
</feature>
<dbReference type="Pfam" id="PF21223">
    <property type="entry name" value="TPPII_Ig-like-1"/>
    <property type="match status" value="1"/>
</dbReference>
<reference evidence="16" key="1">
    <citation type="submission" date="2020-05" db="EMBL/GenBank/DDBJ databases">
        <title>Phylogenomic resolution of chytrid fungi.</title>
        <authorList>
            <person name="Stajich J.E."/>
            <person name="Amses K."/>
            <person name="Simmons R."/>
            <person name="Seto K."/>
            <person name="Myers J."/>
            <person name="Bonds A."/>
            <person name="Quandt C.A."/>
            <person name="Barry K."/>
            <person name="Liu P."/>
            <person name="Grigoriev I."/>
            <person name="Longcore J.E."/>
            <person name="James T.Y."/>
        </authorList>
    </citation>
    <scope>NUCLEOTIDE SEQUENCE</scope>
    <source>
        <strain evidence="16">JEL0379</strain>
    </source>
</reference>
<dbReference type="PANTHER" id="PTHR43806">
    <property type="entry name" value="PEPTIDASE S8"/>
    <property type="match status" value="1"/>
</dbReference>
<dbReference type="InterPro" id="IPR022229">
    <property type="entry name" value="TPPII_Ig-like-2"/>
</dbReference>
<dbReference type="PRINTS" id="PR00723">
    <property type="entry name" value="SUBTILISIN"/>
</dbReference>
<dbReference type="Gene3D" id="2.60.40.3170">
    <property type="match status" value="1"/>
</dbReference>
<dbReference type="Pfam" id="PF21316">
    <property type="entry name" value="TPPII_GBD"/>
    <property type="match status" value="1"/>
</dbReference>
<evidence type="ECO:0000256" key="9">
    <source>
        <dbReference type="ARBA" id="ARBA00032232"/>
    </source>
</evidence>
<evidence type="ECO:0000313" key="16">
    <source>
        <dbReference type="EMBL" id="KAJ3178610.1"/>
    </source>
</evidence>
<dbReference type="Proteomes" id="UP001212152">
    <property type="component" value="Unassembled WGS sequence"/>
</dbReference>
<feature type="domain" description="Peptidase S8/S53" evidence="11">
    <location>
        <begin position="28"/>
        <end position="487"/>
    </location>
</feature>
<dbReference type="InterPro" id="IPR036852">
    <property type="entry name" value="Peptidase_S8/S53_dom_sf"/>
</dbReference>
<comment type="catalytic activity">
    <reaction evidence="1">
        <text>Release of an N-terminal tripeptide from a polypeptide.</text>
        <dbReference type="EC" id="3.4.14.10"/>
    </reaction>
</comment>
<feature type="domain" description="Tripeptidyl-peptidase II first Ig-like" evidence="14">
    <location>
        <begin position="518"/>
        <end position="636"/>
    </location>
</feature>
<dbReference type="Pfam" id="PF00082">
    <property type="entry name" value="Peptidase_S8"/>
    <property type="match status" value="1"/>
</dbReference>
<evidence type="ECO:0000256" key="6">
    <source>
        <dbReference type="ARBA" id="ARBA00022670"/>
    </source>
</evidence>
<dbReference type="GO" id="GO:0006508">
    <property type="term" value="P:proteolysis"/>
    <property type="evidence" value="ECO:0007669"/>
    <property type="project" value="UniProtKB-KW"/>
</dbReference>
<dbReference type="InterPro" id="IPR000209">
    <property type="entry name" value="Peptidase_S8/S53_dom"/>
</dbReference>
<evidence type="ECO:0000259" key="14">
    <source>
        <dbReference type="Pfam" id="PF21223"/>
    </source>
</evidence>
<feature type="active site" description="Charge relay system" evidence="10">
    <location>
        <position position="262"/>
    </location>
</feature>
<evidence type="ECO:0000256" key="5">
    <source>
        <dbReference type="ARBA" id="ARBA00022438"/>
    </source>
</evidence>
<dbReference type="GO" id="GO:0004177">
    <property type="term" value="F:aminopeptidase activity"/>
    <property type="evidence" value="ECO:0007669"/>
    <property type="project" value="UniProtKB-KW"/>
</dbReference>
<evidence type="ECO:0000259" key="12">
    <source>
        <dbReference type="Pfam" id="PF12580"/>
    </source>
</evidence>
<dbReference type="InterPro" id="IPR046939">
    <property type="entry name" value="TPPII_C_sf"/>
</dbReference>
<dbReference type="Pfam" id="PF12583">
    <property type="entry name" value="TPPII_C"/>
    <property type="match status" value="1"/>
</dbReference>
<dbReference type="InterPro" id="IPR022232">
    <property type="entry name" value="TPPII_C_art"/>
</dbReference>
<keyword evidence="5" id="KW-0031">Aminopeptidase</keyword>
<sequence>MNYPVQGLLPKEETQAARFIQDNPEWDGRGTIIAILDDGLDPGAPGLSVTSDGKPKVIGLIDCSGAGDVALGKPVKSEEVDGECTLRGLSGRTLKLGKWTVPTGEYRLGLKSSKDLFNKGLHDRILKEKRKKFDIEHHALITRTHQELAALEQESSKKSGQEKEQSEIRKTDLKARLEVLGTLLREYRDPGLSVDCVVFHDGSKWRAVVDTLGDGDLRKSPTLTDFADELQFARWSNESMLNYSVNIYDGQTLSIVTSAGSHGTHVAGITAANYPNDPALNGVAPGAQLIGLRVGNGRLGTMETAQSITRAAYELARLKPDLANMSYGEASSVPNAGRFNELLDNDVINKNGTIFVSAAGNAGPALSTVGTPGGTSTSIIGVGAYVTAEMMAAQYAILGKTNEGPFTWSSRGPTTDGDVGVDIYAPGAAVTCVPQFSLQASQQMNGTSMASPNACGCLALLVGALKASKIAYTPYRVKAAIQNSGQNISDPAHVKLIQVENAWAHLTKTAPKSASFDVQYNVTVHDGTDGRGVYLRDLDKCIQPQNVPVEVKPRFFNDESDLVNEEKVKMEMRLALISTAKWITAPENVLMSSAGRTFGIRVDPTILRPGYHFGEVQAFDTQNSAAGPVWSIPVTVCKPETASRDAALDNAQFFSWKKLSFAPGQIQRRFLAVPAGANFCELVVRSTNRDAAPARFISHMLQLQPQTRRERYEHTYTFALSRNGSTAAEDQNVYRKLFPVLPSVTLEVCLAQFWSSLEPSEADVEIIFHGISCAVSGCHQSGLSATSGSGSELSLVNAAGGFARLDLSAGIRREHVSAGISLTTLRRNIRPASNAISALKSRDVLPNGKQLHQLVLTYNVTLSEAESGVEITPIFPTYNSVLYDAWVESFTCIVYDNNKQELSYQDIYPKGVKVKDGTYTVRVQIISSSVEELDKLVAMAMVLDQALPKPVTLTAYKTLAAAAKEDKDATFKTPVLQRGERTVAFVPLDGVARPKDAKAGDLLVGKLDVVGGTDRKVDGGALYAFGLVVPPEKPKAKDAEAKPEPTADEATQIKEAVRDLEIGWIKKLKDDTARAALLARLEADWPTHLPLRVARLEHLGQKADELDLASLTDRKGADARREAFPETLITELDTAAKQILSLVDEPALRQYLGGEEKSTKLLPTSDNENSKAARAKTTAEMQVQKAAVVLAHSWLALLATWGGRTDAATTAATLKSLATYLPEPATNNASYLTAWSRHMRAAGLQGEVLKTTSKWLTEQASKIADEKYRKYAMAAVEREREEALHELGWTVWERAEQEMKLVKHPNDFTLF</sequence>
<dbReference type="InterPro" id="IPR048383">
    <property type="entry name" value="TPPII_Ig-like-1"/>
</dbReference>
<dbReference type="GO" id="GO:0005829">
    <property type="term" value="C:cytosol"/>
    <property type="evidence" value="ECO:0007669"/>
    <property type="project" value="TreeGrafter"/>
</dbReference>
<evidence type="ECO:0000256" key="2">
    <source>
        <dbReference type="ARBA" id="ARBA00011073"/>
    </source>
</evidence>
<evidence type="ECO:0000256" key="1">
    <source>
        <dbReference type="ARBA" id="ARBA00001910"/>
    </source>
</evidence>
<gene>
    <name evidence="16" type="primary">TPP2</name>
    <name evidence="16" type="ORF">HDU87_003433</name>
</gene>
<feature type="domain" description="Tripeptidyl peptidase II second Ig-like" evidence="12">
    <location>
        <begin position="811"/>
        <end position="997"/>
    </location>
</feature>
<keyword evidence="6 10" id="KW-0645">Protease</keyword>
<evidence type="ECO:0000256" key="4">
    <source>
        <dbReference type="ARBA" id="ARBA00020244"/>
    </source>
</evidence>
<evidence type="ECO:0000256" key="7">
    <source>
        <dbReference type="ARBA" id="ARBA00022801"/>
    </source>
</evidence>
<dbReference type="Gene3D" id="3.40.50.200">
    <property type="entry name" value="Peptidase S8/S53 domain"/>
    <property type="match status" value="2"/>
</dbReference>
<protein>
    <recommendedName>
        <fullName evidence="4">Tripeptidyl-peptidase 2</fullName>
        <ecNumber evidence="3">3.4.14.10</ecNumber>
    </recommendedName>
    <alternativeName>
        <fullName evidence="9">Tripeptidyl aminopeptidase</fullName>
    </alternativeName>
</protein>
<dbReference type="Gene3D" id="1.25.40.710">
    <property type="match status" value="1"/>
</dbReference>
<dbReference type="GO" id="GO:0004252">
    <property type="term" value="F:serine-type endopeptidase activity"/>
    <property type="evidence" value="ECO:0007669"/>
    <property type="project" value="UniProtKB-UniRule"/>
</dbReference>
<proteinExistence type="inferred from homology"/>
<feature type="active site" description="Charge relay system" evidence="10">
    <location>
        <position position="448"/>
    </location>
</feature>
<dbReference type="GO" id="GO:0008240">
    <property type="term" value="F:tripeptidyl-peptidase activity"/>
    <property type="evidence" value="ECO:0007669"/>
    <property type="project" value="UniProtKB-EC"/>
</dbReference>
<evidence type="ECO:0000256" key="10">
    <source>
        <dbReference type="PROSITE-ProRule" id="PRU01240"/>
    </source>
</evidence>
<dbReference type="EMBL" id="JADGJQ010000025">
    <property type="protein sequence ID" value="KAJ3178610.1"/>
    <property type="molecule type" value="Genomic_DNA"/>
</dbReference>
<dbReference type="InterPro" id="IPR048384">
    <property type="entry name" value="TPPII_GBD"/>
</dbReference>